<evidence type="ECO:0000313" key="2">
    <source>
        <dbReference type="EMBL" id="EQB09701.1"/>
    </source>
</evidence>
<evidence type="ECO:0000256" key="1">
    <source>
        <dbReference type="SAM" id="MobiDB-lite"/>
    </source>
</evidence>
<dbReference type="RefSeq" id="WP_021235558.1">
    <property type="nucleotide sequence ID" value="NZ_ATHL01000127.1"/>
</dbReference>
<evidence type="ECO:0000313" key="3">
    <source>
        <dbReference type="Proteomes" id="UP000015527"/>
    </source>
</evidence>
<protein>
    <submittedName>
        <fullName evidence="2">Uncharacterized protein</fullName>
    </submittedName>
</protein>
<dbReference type="AlphaFoldDB" id="T0H0A8"/>
<feature type="region of interest" description="Disordered" evidence="1">
    <location>
        <begin position="1"/>
        <end position="31"/>
    </location>
</feature>
<dbReference type="PATRIC" id="fig|1096930.3.peg.3755"/>
<reference evidence="2 3" key="1">
    <citation type="journal article" date="2013" name="Genome Announc.">
        <title>Genome Sequence of Novosphingobium lindaniclasticum LE124T, Isolated from a Hexachlorocyclohexane Dumpsite.</title>
        <authorList>
            <person name="Saxena A."/>
            <person name="Nayyar N."/>
            <person name="Sangwan N."/>
            <person name="Kumari R."/>
            <person name="Khurana J.P."/>
            <person name="Lal R."/>
        </authorList>
    </citation>
    <scope>NUCLEOTIDE SEQUENCE [LARGE SCALE GENOMIC DNA]</scope>
    <source>
        <strain evidence="2 3">LE124</strain>
    </source>
</reference>
<accession>T0H0A8</accession>
<dbReference type="EMBL" id="ATHL01000127">
    <property type="protein sequence ID" value="EQB09701.1"/>
    <property type="molecule type" value="Genomic_DNA"/>
</dbReference>
<dbReference type="Proteomes" id="UP000015527">
    <property type="component" value="Unassembled WGS sequence"/>
</dbReference>
<keyword evidence="3" id="KW-1185">Reference proteome</keyword>
<feature type="compositionally biased region" description="Basic and acidic residues" evidence="1">
    <location>
        <begin position="1"/>
        <end position="17"/>
    </location>
</feature>
<proteinExistence type="predicted"/>
<sequence>MSEEKSSPVDQMKDWARRAPTPDGPVPDTDNLGDYLGAKRMVVVLMDDRGQAFAINHVDLKGAQLTRLEQPRSAMNELMDQLGVHDGPNWSQISD</sequence>
<name>T0H0A8_9SPHN</name>
<comment type="caution">
    <text evidence="2">The sequence shown here is derived from an EMBL/GenBank/DDBJ whole genome shotgun (WGS) entry which is preliminary data.</text>
</comment>
<gene>
    <name evidence="2" type="ORF">L284_19045</name>
</gene>
<dbReference type="OrthoDB" id="9846105at2"/>
<organism evidence="2 3">
    <name type="scientific">Novosphingobium lindaniclasticum LE124</name>
    <dbReference type="NCBI Taxonomy" id="1096930"/>
    <lineage>
        <taxon>Bacteria</taxon>
        <taxon>Pseudomonadati</taxon>
        <taxon>Pseudomonadota</taxon>
        <taxon>Alphaproteobacteria</taxon>
        <taxon>Sphingomonadales</taxon>
        <taxon>Sphingomonadaceae</taxon>
        <taxon>Novosphingobium</taxon>
    </lineage>
</organism>